<keyword evidence="1" id="KW-1133">Transmembrane helix</keyword>
<sequence>MKPGSLTTHTIERIASVSSLLILLAAWVLGGLRIADQQQQQLASLLPPSTTLEETATDRFALFNQDGHQSGWLTLGRGNGYGGSTTLASQISMDGRIQQLAVLSIKDTRSYVDKVVDAKLLQPLLGQPLSNPPSIDAISGATITSNALLHAIATAHANAEAALNGQPVPSLPSAHFALGWVNLLAITLFAAAIAINRSRHRHKNRWQWALMLTALFGLGFSSAALFSSSTLGMLLAADWIKGLGSYTPMLLLILTLGYLLCFNRNLYCQSLCPFGTAQQCLGKVGNAKAATPKHSLFRWIPRLLLLTALSLGLYYRNPAGFSYEPFAILFGFTGSLALFALTVLVLLTSLMVHRPWCKTLCPIGPLTEYLMFNKNWLRKTLNHRRRPRRRIASRTLE</sequence>
<dbReference type="SMART" id="SM00900">
    <property type="entry name" value="FMN_bind"/>
    <property type="match status" value="1"/>
</dbReference>
<dbReference type="Pfam" id="PF04205">
    <property type="entry name" value="FMN_bind"/>
    <property type="match status" value="1"/>
</dbReference>
<keyword evidence="4" id="KW-1185">Reference proteome</keyword>
<dbReference type="RefSeq" id="WP_176819203.1">
    <property type="nucleotide sequence ID" value="NZ_FNEM01000003.1"/>
</dbReference>
<gene>
    <name evidence="3" type="ORF">SAMN04488540_103309</name>
</gene>
<evidence type="ECO:0000259" key="2">
    <source>
        <dbReference type="SMART" id="SM00900"/>
    </source>
</evidence>
<dbReference type="GO" id="GO:0010181">
    <property type="term" value="F:FMN binding"/>
    <property type="evidence" value="ECO:0007669"/>
    <property type="project" value="InterPro"/>
</dbReference>
<protein>
    <submittedName>
        <fullName evidence="3">4Fe-4S binding domain-containing protein</fullName>
    </submittedName>
</protein>
<feature type="transmembrane region" description="Helical" evidence="1">
    <location>
        <begin position="243"/>
        <end position="261"/>
    </location>
</feature>
<keyword evidence="1" id="KW-0812">Transmembrane</keyword>
<name>A0A1G8P2L3_9GAMM</name>
<feature type="transmembrane region" description="Helical" evidence="1">
    <location>
        <begin position="208"/>
        <end position="237"/>
    </location>
</feature>
<evidence type="ECO:0000313" key="4">
    <source>
        <dbReference type="Proteomes" id="UP000199527"/>
    </source>
</evidence>
<feature type="domain" description="FMN-binding" evidence="2">
    <location>
        <begin position="80"/>
        <end position="159"/>
    </location>
</feature>
<dbReference type="Proteomes" id="UP000199527">
    <property type="component" value="Unassembled WGS sequence"/>
</dbReference>
<reference evidence="4" key="1">
    <citation type="submission" date="2016-10" db="EMBL/GenBank/DDBJ databases">
        <authorList>
            <person name="Varghese N."/>
            <person name="Submissions S."/>
        </authorList>
    </citation>
    <scope>NUCLEOTIDE SEQUENCE [LARGE SCALE GENOMIC DNA]</scope>
    <source>
        <strain evidence="4">DSM 23317</strain>
    </source>
</reference>
<feature type="transmembrane region" description="Helical" evidence="1">
    <location>
        <begin position="296"/>
        <end position="315"/>
    </location>
</feature>
<dbReference type="GO" id="GO:0016020">
    <property type="term" value="C:membrane"/>
    <property type="evidence" value="ECO:0007669"/>
    <property type="project" value="InterPro"/>
</dbReference>
<dbReference type="EMBL" id="FNEM01000003">
    <property type="protein sequence ID" value="SDI86518.1"/>
    <property type="molecule type" value="Genomic_DNA"/>
</dbReference>
<feature type="transmembrane region" description="Helical" evidence="1">
    <location>
        <begin position="327"/>
        <end position="350"/>
    </location>
</feature>
<keyword evidence="1" id="KW-0472">Membrane</keyword>
<evidence type="ECO:0000256" key="1">
    <source>
        <dbReference type="SAM" id="Phobius"/>
    </source>
</evidence>
<dbReference type="AlphaFoldDB" id="A0A1G8P2L3"/>
<evidence type="ECO:0000313" key="3">
    <source>
        <dbReference type="EMBL" id="SDI86518.1"/>
    </source>
</evidence>
<dbReference type="Pfam" id="PF12801">
    <property type="entry name" value="Fer4_5"/>
    <property type="match status" value="2"/>
</dbReference>
<dbReference type="InterPro" id="IPR017896">
    <property type="entry name" value="4Fe4S_Fe-S-bd"/>
</dbReference>
<organism evidence="3 4">
    <name type="scientific">Ferrimonas sediminum</name>
    <dbReference type="NCBI Taxonomy" id="718193"/>
    <lineage>
        <taxon>Bacteria</taxon>
        <taxon>Pseudomonadati</taxon>
        <taxon>Pseudomonadota</taxon>
        <taxon>Gammaproteobacteria</taxon>
        <taxon>Alteromonadales</taxon>
        <taxon>Ferrimonadaceae</taxon>
        <taxon>Ferrimonas</taxon>
    </lineage>
</organism>
<accession>A0A1G8P2L3</accession>
<feature type="transmembrane region" description="Helical" evidence="1">
    <location>
        <begin position="176"/>
        <end position="196"/>
    </location>
</feature>
<dbReference type="InterPro" id="IPR007329">
    <property type="entry name" value="FMN-bd"/>
</dbReference>
<proteinExistence type="predicted"/>